<name>A0AA39PZ99_9AGAR</name>
<gene>
    <name evidence="1" type="ORF">EDD18DRAFT_1109596</name>
</gene>
<comment type="caution">
    <text evidence="1">The sequence shown here is derived from an EMBL/GenBank/DDBJ whole genome shotgun (WGS) entry which is preliminary data.</text>
</comment>
<evidence type="ECO:0000313" key="2">
    <source>
        <dbReference type="Proteomes" id="UP001175228"/>
    </source>
</evidence>
<sequence>MTYFARHGSRYIKPSRATAMGPSPGCKTGKLDLLATSADTAQVTERKMCAMRALNNRFAFTSGKPVWLGNVGVKPRKATVPLLSPGYGMFLLSGFLWPVGGRSDTQGTTRRRDVGFQGITAADAQGVIHSQNVGIVCTPYRAGLISHRAVPRRSKGAGGGRTCTVLCELFGAPPCDLITSSRREFILRLFSQASSTQAIEY</sequence>
<organism evidence="1 2">
    <name type="scientific">Armillaria luteobubalina</name>
    <dbReference type="NCBI Taxonomy" id="153913"/>
    <lineage>
        <taxon>Eukaryota</taxon>
        <taxon>Fungi</taxon>
        <taxon>Dikarya</taxon>
        <taxon>Basidiomycota</taxon>
        <taxon>Agaricomycotina</taxon>
        <taxon>Agaricomycetes</taxon>
        <taxon>Agaricomycetidae</taxon>
        <taxon>Agaricales</taxon>
        <taxon>Marasmiineae</taxon>
        <taxon>Physalacriaceae</taxon>
        <taxon>Armillaria</taxon>
    </lineage>
</organism>
<protein>
    <submittedName>
        <fullName evidence="1">Uncharacterized protein</fullName>
    </submittedName>
</protein>
<reference evidence="1" key="1">
    <citation type="submission" date="2023-06" db="EMBL/GenBank/DDBJ databases">
        <authorList>
            <consortium name="Lawrence Berkeley National Laboratory"/>
            <person name="Ahrendt S."/>
            <person name="Sahu N."/>
            <person name="Indic B."/>
            <person name="Wong-Bajracharya J."/>
            <person name="Merenyi Z."/>
            <person name="Ke H.-M."/>
            <person name="Monk M."/>
            <person name="Kocsube S."/>
            <person name="Drula E."/>
            <person name="Lipzen A."/>
            <person name="Balint B."/>
            <person name="Henrissat B."/>
            <person name="Andreopoulos B."/>
            <person name="Martin F.M."/>
            <person name="Harder C.B."/>
            <person name="Rigling D."/>
            <person name="Ford K.L."/>
            <person name="Foster G.D."/>
            <person name="Pangilinan J."/>
            <person name="Papanicolaou A."/>
            <person name="Barry K."/>
            <person name="LaButti K."/>
            <person name="Viragh M."/>
            <person name="Koriabine M."/>
            <person name="Yan M."/>
            <person name="Riley R."/>
            <person name="Champramary S."/>
            <person name="Plett K.L."/>
            <person name="Tsai I.J."/>
            <person name="Slot J."/>
            <person name="Sipos G."/>
            <person name="Plett J."/>
            <person name="Nagy L.G."/>
            <person name="Grigoriev I.V."/>
        </authorList>
    </citation>
    <scope>NUCLEOTIDE SEQUENCE</scope>
    <source>
        <strain evidence="1">HWK02</strain>
    </source>
</reference>
<dbReference type="Proteomes" id="UP001175228">
    <property type="component" value="Unassembled WGS sequence"/>
</dbReference>
<dbReference type="EMBL" id="JAUEPU010000033">
    <property type="protein sequence ID" value="KAK0491858.1"/>
    <property type="molecule type" value="Genomic_DNA"/>
</dbReference>
<accession>A0AA39PZ99</accession>
<keyword evidence="2" id="KW-1185">Reference proteome</keyword>
<evidence type="ECO:0000313" key="1">
    <source>
        <dbReference type="EMBL" id="KAK0491858.1"/>
    </source>
</evidence>
<dbReference type="AlphaFoldDB" id="A0AA39PZ99"/>
<proteinExistence type="predicted"/>